<evidence type="ECO:0000256" key="12">
    <source>
        <dbReference type="PROSITE-ProRule" id="PRU00169"/>
    </source>
</evidence>
<keyword evidence="8" id="KW-0418">Kinase</keyword>
<organism evidence="15 16">
    <name type="scientific">Candidatus Coatesbacteria bacterium RBG_13_66_14</name>
    <dbReference type="NCBI Taxonomy" id="1817816"/>
    <lineage>
        <taxon>Bacteria</taxon>
        <taxon>Candidatus Coatesiibacteriota</taxon>
    </lineage>
</organism>
<keyword evidence="11" id="KW-0472">Membrane</keyword>
<sequence length="373" mass="41645">MAESGREKTERSELSPRQTELRSERILVIDDERRMCDSIRILLEQTGYRVDTASDGSEGISMLRESNYDLVIADLMMPKVDGFTVLDYVGENLPHTLVIVITGYSSMRSSIEALRRGAYNYLVKPFDFDVLKLAVEKAMDKIRLQRLGDDFISMITHDLKNPLTSVMGYCSLLLSGAYGEPPERMVEPMQSIATNSDRMLALINDFLAMNKFSSEGVRLDMQRLQLNSLISHLAKNVAAQLEMKKLNLRLVLDETLAPIMLDPIQIERVINNLLSNAVKFIQRGGEITVSTGQDADYVSFSVADNGPGISPEQQKHIFEKYKRGSSAAEGTGLGLFISKSIVDAHEGKISFSSRLGEGTAFTVRLPKRDHEDL</sequence>
<evidence type="ECO:0000256" key="2">
    <source>
        <dbReference type="ARBA" id="ARBA00004236"/>
    </source>
</evidence>
<comment type="subcellular location">
    <subcellularLocation>
        <location evidence="2">Cell membrane</location>
    </subcellularLocation>
</comment>
<evidence type="ECO:0000256" key="11">
    <source>
        <dbReference type="ARBA" id="ARBA00023136"/>
    </source>
</evidence>
<dbReference type="SMART" id="SM00448">
    <property type="entry name" value="REC"/>
    <property type="match status" value="1"/>
</dbReference>
<dbReference type="InterPro" id="IPR001789">
    <property type="entry name" value="Sig_transdc_resp-reg_receiver"/>
</dbReference>
<dbReference type="AlphaFoldDB" id="A0A1F5FIR7"/>
<dbReference type="InterPro" id="IPR036890">
    <property type="entry name" value="HATPase_C_sf"/>
</dbReference>
<dbReference type="InterPro" id="IPR003594">
    <property type="entry name" value="HATPase_dom"/>
</dbReference>
<evidence type="ECO:0000256" key="7">
    <source>
        <dbReference type="ARBA" id="ARBA00022741"/>
    </source>
</evidence>
<evidence type="ECO:0000313" key="16">
    <source>
        <dbReference type="Proteomes" id="UP000177187"/>
    </source>
</evidence>
<evidence type="ECO:0000313" key="15">
    <source>
        <dbReference type="EMBL" id="OGD79538.1"/>
    </source>
</evidence>
<gene>
    <name evidence="15" type="ORF">A2Y64_02560</name>
</gene>
<accession>A0A1F5FIR7</accession>
<dbReference type="SMART" id="SM00388">
    <property type="entry name" value="HisKA"/>
    <property type="match status" value="1"/>
</dbReference>
<keyword evidence="10" id="KW-0902">Two-component regulatory system</keyword>
<dbReference type="EMBL" id="MFAF01000007">
    <property type="protein sequence ID" value="OGD79538.1"/>
    <property type="molecule type" value="Genomic_DNA"/>
</dbReference>
<comment type="catalytic activity">
    <reaction evidence="1">
        <text>ATP + protein L-histidine = ADP + protein N-phospho-L-histidine.</text>
        <dbReference type="EC" id="2.7.13.3"/>
    </reaction>
</comment>
<dbReference type="FunFam" id="3.30.565.10:FF:000023">
    <property type="entry name" value="PAS domain-containing sensor histidine kinase"/>
    <property type="match status" value="1"/>
</dbReference>
<dbReference type="Gene3D" id="1.10.287.130">
    <property type="match status" value="1"/>
</dbReference>
<dbReference type="SUPFAM" id="SSF47384">
    <property type="entry name" value="Homodimeric domain of signal transducing histidine kinase"/>
    <property type="match status" value="1"/>
</dbReference>
<feature type="domain" description="Histidine kinase" evidence="13">
    <location>
        <begin position="154"/>
        <end position="369"/>
    </location>
</feature>
<dbReference type="EC" id="2.7.13.3" evidence="3"/>
<dbReference type="PANTHER" id="PTHR43547:SF2">
    <property type="entry name" value="HYBRID SIGNAL TRANSDUCTION HISTIDINE KINASE C"/>
    <property type="match status" value="1"/>
</dbReference>
<dbReference type="SUPFAM" id="SSF52172">
    <property type="entry name" value="CheY-like"/>
    <property type="match status" value="1"/>
</dbReference>
<keyword evidence="6" id="KW-0808">Transferase</keyword>
<dbReference type="GO" id="GO:0005524">
    <property type="term" value="F:ATP binding"/>
    <property type="evidence" value="ECO:0007669"/>
    <property type="project" value="UniProtKB-KW"/>
</dbReference>
<protein>
    <recommendedName>
        <fullName evidence="3">histidine kinase</fullName>
        <ecNumber evidence="3">2.7.13.3</ecNumber>
    </recommendedName>
</protein>
<feature type="domain" description="Response regulatory" evidence="14">
    <location>
        <begin position="25"/>
        <end position="139"/>
    </location>
</feature>
<feature type="modified residue" description="4-aspartylphosphate" evidence="12">
    <location>
        <position position="74"/>
    </location>
</feature>
<evidence type="ECO:0000259" key="13">
    <source>
        <dbReference type="PROSITE" id="PS50109"/>
    </source>
</evidence>
<keyword evidence="9" id="KW-0067">ATP-binding</keyword>
<evidence type="ECO:0000259" key="14">
    <source>
        <dbReference type="PROSITE" id="PS50110"/>
    </source>
</evidence>
<evidence type="ECO:0000256" key="8">
    <source>
        <dbReference type="ARBA" id="ARBA00022777"/>
    </source>
</evidence>
<evidence type="ECO:0000256" key="1">
    <source>
        <dbReference type="ARBA" id="ARBA00000085"/>
    </source>
</evidence>
<dbReference type="PRINTS" id="PR00344">
    <property type="entry name" value="BCTRLSENSOR"/>
</dbReference>
<evidence type="ECO:0000256" key="4">
    <source>
        <dbReference type="ARBA" id="ARBA00022475"/>
    </source>
</evidence>
<evidence type="ECO:0000256" key="10">
    <source>
        <dbReference type="ARBA" id="ARBA00023012"/>
    </source>
</evidence>
<proteinExistence type="predicted"/>
<keyword evidence="5 12" id="KW-0597">Phosphoprotein</keyword>
<dbReference type="PANTHER" id="PTHR43547">
    <property type="entry name" value="TWO-COMPONENT HISTIDINE KINASE"/>
    <property type="match status" value="1"/>
</dbReference>
<dbReference type="Proteomes" id="UP000177187">
    <property type="component" value="Unassembled WGS sequence"/>
</dbReference>
<evidence type="ECO:0000256" key="6">
    <source>
        <dbReference type="ARBA" id="ARBA00022679"/>
    </source>
</evidence>
<dbReference type="GO" id="GO:0000155">
    <property type="term" value="F:phosphorelay sensor kinase activity"/>
    <property type="evidence" value="ECO:0007669"/>
    <property type="project" value="InterPro"/>
</dbReference>
<dbReference type="InterPro" id="IPR004358">
    <property type="entry name" value="Sig_transdc_His_kin-like_C"/>
</dbReference>
<dbReference type="SMART" id="SM00387">
    <property type="entry name" value="HATPase_c"/>
    <property type="match status" value="1"/>
</dbReference>
<dbReference type="Pfam" id="PF00512">
    <property type="entry name" value="HisKA"/>
    <property type="match status" value="1"/>
</dbReference>
<dbReference type="InterPro" id="IPR005467">
    <property type="entry name" value="His_kinase_dom"/>
</dbReference>
<evidence type="ECO:0000256" key="5">
    <source>
        <dbReference type="ARBA" id="ARBA00022553"/>
    </source>
</evidence>
<dbReference type="PROSITE" id="PS50110">
    <property type="entry name" value="RESPONSE_REGULATORY"/>
    <property type="match status" value="1"/>
</dbReference>
<dbReference type="CDD" id="cd00075">
    <property type="entry name" value="HATPase"/>
    <property type="match status" value="1"/>
</dbReference>
<dbReference type="InterPro" id="IPR003661">
    <property type="entry name" value="HisK_dim/P_dom"/>
</dbReference>
<keyword evidence="4" id="KW-1003">Cell membrane</keyword>
<dbReference type="SUPFAM" id="SSF55874">
    <property type="entry name" value="ATPase domain of HSP90 chaperone/DNA topoisomerase II/histidine kinase"/>
    <property type="match status" value="1"/>
</dbReference>
<dbReference type="Pfam" id="PF00072">
    <property type="entry name" value="Response_reg"/>
    <property type="match status" value="1"/>
</dbReference>
<dbReference type="PROSITE" id="PS50109">
    <property type="entry name" value="HIS_KIN"/>
    <property type="match status" value="1"/>
</dbReference>
<dbReference type="Gene3D" id="3.30.565.10">
    <property type="entry name" value="Histidine kinase-like ATPase, C-terminal domain"/>
    <property type="match status" value="1"/>
</dbReference>
<evidence type="ECO:0000256" key="9">
    <source>
        <dbReference type="ARBA" id="ARBA00022840"/>
    </source>
</evidence>
<keyword evidence="7" id="KW-0547">Nucleotide-binding</keyword>
<dbReference type="Gene3D" id="3.40.50.2300">
    <property type="match status" value="1"/>
</dbReference>
<evidence type="ECO:0000256" key="3">
    <source>
        <dbReference type="ARBA" id="ARBA00012438"/>
    </source>
</evidence>
<comment type="caution">
    <text evidence="15">The sequence shown here is derived from an EMBL/GenBank/DDBJ whole genome shotgun (WGS) entry which is preliminary data.</text>
</comment>
<dbReference type="InterPro" id="IPR011006">
    <property type="entry name" value="CheY-like_superfamily"/>
</dbReference>
<dbReference type="STRING" id="1817816.A2Y64_02560"/>
<reference evidence="15 16" key="1">
    <citation type="journal article" date="2016" name="Nat. Commun.">
        <title>Thousands of microbial genomes shed light on interconnected biogeochemical processes in an aquifer system.</title>
        <authorList>
            <person name="Anantharaman K."/>
            <person name="Brown C.T."/>
            <person name="Hug L.A."/>
            <person name="Sharon I."/>
            <person name="Castelle C.J."/>
            <person name="Probst A.J."/>
            <person name="Thomas B.C."/>
            <person name="Singh A."/>
            <person name="Wilkins M.J."/>
            <person name="Karaoz U."/>
            <person name="Brodie E.L."/>
            <person name="Williams K.H."/>
            <person name="Hubbard S.S."/>
            <person name="Banfield J.F."/>
        </authorList>
    </citation>
    <scope>NUCLEOTIDE SEQUENCE [LARGE SCALE GENOMIC DNA]</scope>
</reference>
<dbReference type="CDD" id="cd00082">
    <property type="entry name" value="HisKA"/>
    <property type="match status" value="1"/>
</dbReference>
<dbReference type="Pfam" id="PF02518">
    <property type="entry name" value="HATPase_c"/>
    <property type="match status" value="1"/>
</dbReference>
<dbReference type="GO" id="GO:0005886">
    <property type="term" value="C:plasma membrane"/>
    <property type="evidence" value="ECO:0007669"/>
    <property type="project" value="UniProtKB-SubCell"/>
</dbReference>
<name>A0A1F5FIR7_9BACT</name>
<dbReference type="InterPro" id="IPR036097">
    <property type="entry name" value="HisK_dim/P_sf"/>
</dbReference>